<dbReference type="CDD" id="cd13120">
    <property type="entry name" value="BF2867_like_N"/>
    <property type="match status" value="1"/>
</dbReference>
<dbReference type="EMBL" id="QSDG01000004">
    <property type="protein sequence ID" value="RGY70104.1"/>
    <property type="molecule type" value="Genomic_DNA"/>
</dbReference>
<dbReference type="RefSeq" id="WP_005821390.1">
    <property type="nucleotide sequence ID" value="NZ_JAGJHH010000011.1"/>
</dbReference>
<name>A0A413K2E0_BACFG</name>
<organism evidence="1 2">
    <name type="scientific">Bacteroides fragilis</name>
    <dbReference type="NCBI Taxonomy" id="817"/>
    <lineage>
        <taxon>Bacteria</taxon>
        <taxon>Pseudomonadati</taxon>
        <taxon>Bacteroidota</taxon>
        <taxon>Bacteroidia</taxon>
        <taxon>Bacteroidales</taxon>
        <taxon>Bacteroidaceae</taxon>
        <taxon>Bacteroides</taxon>
    </lineage>
</organism>
<evidence type="ECO:0000313" key="1">
    <source>
        <dbReference type="EMBL" id="RGY70104.1"/>
    </source>
</evidence>
<evidence type="ECO:0008006" key="3">
    <source>
        <dbReference type="Google" id="ProtNLM"/>
    </source>
</evidence>
<gene>
    <name evidence="1" type="ORF">DXA27_05340</name>
</gene>
<dbReference type="Gene3D" id="2.60.40.2620">
    <property type="entry name" value="Fimbrillin-like"/>
    <property type="match status" value="1"/>
</dbReference>
<proteinExistence type="predicted"/>
<protein>
    <recommendedName>
        <fullName evidence="3">Fibrobacter succinogenes major paralogous domain-containing protein</fullName>
    </recommendedName>
</protein>
<sequence>MKTKLFAAGIAVCMLGMTGCNKNITEDIDVQAAHQVVMTMQVIGPQTRADYTDDGSRMYFSWRDGDAISVVVNSVAGNENCRLTTSTAGKSVPFNAKVIGWTEGIKTVYAFYPYNSTSYTVTGGDTPTTATTLLTLPNPQTYTVGGAISNSFMVGVGTATAIGEAINASASMKQVMSVVNLNITKAPGKVKSVRLSCTEAVFPTTATVGLNTAEISTSGTLVNELSMSVTDNTTETTKVVSFAMFPADLSSKKIRAEVTFEGGKSKVIEKDGVNFARNMHYVMEFDGSPPYYTEINGLKVALGNLVADGDNGAKIGAPTDSGLFFQFGSLIGWSSTAPLSIVVKPANFNGSADWKDTKKIWQGTTGTVPFTATGSDNEKAGVGDPCRYYLKGSWRLPTKEEFTKLFKGSNYPNPGPWTWAGSFASHTSGAILQASGRRHYANGNLENVKVEGYYWSTSSLSHPVGYGVSLFFYNTYLALNSSRNRAYGFPIRCVQE</sequence>
<comment type="caution">
    <text evidence="1">The sequence shown here is derived from an EMBL/GenBank/DDBJ whole genome shotgun (WGS) entry which is preliminary data.</text>
</comment>
<evidence type="ECO:0000313" key="2">
    <source>
        <dbReference type="Proteomes" id="UP000284614"/>
    </source>
</evidence>
<dbReference type="AlphaFoldDB" id="A0A413K2E0"/>
<dbReference type="Proteomes" id="UP000284614">
    <property type="component" value="Unassembled WGS sequence"/>
</dbReference>
<dbReference type="PROSITE" id="PS51257">
    <property type="entry name" value="PROKAR_LIPOPROTEIN"/>
    <property type="match status" value="1"/>
</dbReference>
<accession>A0A413K2E0</accession>
<dbReference type="InterPro" id="IPR042278">
    <property type="entry name" value="Mfa-like_1_N"/>
</dbReference>
<reference evidence="1 2" key="1">
    <citation type="submission" date="2018-08" db="EMBL/GenBank/DDBJ databases">
        <title>A genome reference for cultivated species of the human gut microbiota.</title>
        <authorList>
            <person name="Zou Y."/>
            <person name="Xue W."/>
            <person name="Luo G."/>
        </authorList>
    </citation>
    <scope>NUCLEOTIDE SEQUENCE [LARGE SCALE GENOMIC DNA]</scope>
    <source>
        <strain evidence="1 2">OF01-1</strain>
    </source>
</reference>